<dbReference type="EMBL" id="JADNYJ010000041">
    <property type="protein sequence ID" value="KAF8901496.1"/>
    <property type="molecule type" value="Genomic_DNA"/>
</dbReference>
<reference evidence="2" key="1">
    <citation type="submission" date="2020-11" db="EMBL/GenBank/DDBJ databases">
        <authorList>
            <consortium name="DOE Joint Genome Institute"/>
            <person name="Ahrendt S."/>
            <person name="Riley R."/>
            <person name="Andreopoulos W."/>
            <person name="LaButti K."/>
            <person name="Pangilinan J."/>
            <person name="Ruiz-duenas F.J."/>
            <person name="Barrasa J.M."/>
            <person name="Sanchez-Garcia M."/>
            <person name="Camarero S."/>
            <person name="Miyauchi S."/>
            <person name="Serrano A."/>
            <person name="Linde D."/>
            <person name="Babiker R."/>
            <person name="Drula E."/>
            <person name="Ayuso-Fernandez I."/>
            <person name="Pacheco R."/>
            <person name="Padilla G."/>
            <person name="Ferreira P."/>
            <person name="Barriuso J."/>
            <person name="Kellner H."/>
            <person name="Castanera R."/>
            <person name="Alfaro M."/>
            <person name="Ramirez L."/>
            <person name="Pisabarro A.G."/>
            <person name="Kuo A."/>
            <person name="Tritt A."/>
            <person name="Lipzen A."/>
            <person name="He G."/>
            <person name="Yan M."/>
            <person name="Ng V."/>
            <person name="Cullen D."/>
            <person name="Martin F."/>
            <person name="Rosso M.-N."/>
            <person name="Henrissat B."/>
            <person name="Hibbett D."/>
            <person name="Martinez A.T."/>
            <person name="Grigoriev I.V."/>
        </authorList>
    </citation>
    <scope>NUCLEOTIDE SEQUENCE</scope>
    <source>
        <strain evidence="2">AH 44721</strain>
    </source>
</reference>
<accession>A0A9P5NQP9</accession>
<dbReference type="OrthoDB" id="3257061at2759"/>
<organism evidence="2 3">
    <name type="scientific">Gymnopilus junonius</name>
    <name type="common">Spectacular rustgill mushroom</name>
    <name type="synonym">Gymnopilus spectabilis subsp. junonius</name>
    <dbReference type="NCBI Taxonomy" id="109634"/>
    <lineage>
        <taxon>Eukaryota</taxon>
        <taxon>Fungi</taxon>
        <taxon>Dikarya</taxon>
        <taxon>Basidiomycota</taxon>
        <taxon>Agaricomycotina</taxon>
        <taxon>Agaricomycetes</taxon>
        <taxon>Agaricomycetidae</taxon>
        <taxon>Agaricales</taxon>
        <taxon>Agaricineae</taxon>
        <taxon>Hymenogastraceae</taxon>
        <taxon>Gymnopilus</taxon>
    </lineage>
</organism>
<evidence type="ECO:0000313" key="2">
    <source>
        <dbReference type="EMBL" id="KAF8901496.1"/>
    </source>
</evidence>
<feature type="domain" description="DUF6570" evidence="1">
    <location>
        <begin position="48"/>
        <end position="90"/>
    </location>
</feature>
<evidence type="ECO:0000313" key="3">
    <source>
        <dbReference type="Proteomes" id="UP000724874"/>
    </source>
</evidence>
<dbReference type="AlphaFoldDB" id="A0A9P5NQP9"/>
<dbReference type="Proteomes" id="UP000724874">
    <property type="component" value="Unassembled WGS sequence"/>
</dbReference>
<proteinExistence type="predicted"/>
<feature type="non-terminal residue" evidence="2">
    <location>
        <position position="1"/>
    </location>
</feature>
<keyword evidence="3" id="KW-1185">Reference proteome</keyword>
<gene>
    <name evidence="2" type="ORF">CPB84DRAFT_1914346</name>
</gene>
<name>A0A9P5NQP9_GYMJU</name>
<dbReference type="Pfam" id="PF20209">
    <property type="entry name" value="DUF6570"/>
    <property type="match status" value="1"/>
</dbReference>
<evidence type="ECO:0000259" key="1">
    <source>
        <dbReference type="Pfam" id="PF20209"/>
    </source>
</evidence>
<sequence>IVSQCSPEFLFGNSKIDGLILHKGGICCDEHSNMQVNICLECVSALKKDQIPKFALANNLYQGSLPAQFHDLTWVEEMICAIYHNTAHIT</sequence>
<comment type="caution">
    <text evidence="2">The sequence shown here is derived from an EMBL/GenBank/DDBJ whole genome shotgun (WGS) entry which is preliminary data.</text>
</comment>
<protein>
    <recommendedName>
        <fullName evidence="1">DUF6570 domain-containing protein</fullName>
    </recommendedName>
</protein>
<dbReference type="InterPro" id="IPR046700">
    <property type="entry name" value="DUF6570"/>
</dbReference>